<comment type="caution">
    <text evidence="1">The sequence shown here is derived from an EMBL/GenBank/DDBJ whole genome shotgun (WGS) entry which is preliminary data.</text>
</comment>
<gene>
    <name evidence="1" type="ORF">S01H1_47700</name>
</gene>
<evidence type="ECO:0000313" key="1">
    <source>
        <dbReference type="EMBL" id="GAG23598.1"/>
    </source>
</evidence>
<proteinExistence type="predicted"/>
<name>X0WGE6_9ZZZZ</name>
<dbReference type="AlphaFoldDB" id="X0WGE6"/>
<organism evidence="1">
    <name type="scientific">marine sediment metagenome</name>
    <dbReference type="NCBI Taxonomy" id="412755"/>
    <lineage>
        <taxon>unclassified sequences</taxon>
        <taxon>metagenomes</taxon>
        <taxon>ecological metagenomes</taxon>
    </lineage>
</organism>
<sequence>RPELVVAQTGYMQGAAGIGLLLLHVDAFNNNRQPTIVFPDTPFE</sequence>
<reference evidence="1" key="1">
    <citation type="journal article" date="2014" name="Front. Microbiol.">
        <title>High frequency of phylogenetically diverse reductive dehalogenase-homologous genes in deep subseafloor sedimentary metagenomes.</title>
        <authorList>
            <person name="Kawai M."/>
            <person name="Futagami T."/>
            <person name="Toyoda A."/>
            <person name="Takaki Y."/>
            <person name="Nishi S."/>
            <person name="Hori S."/>
            <person name="Arai W."/>
            <person name="Tsubouchi T."/>
            <person name="Morono Y."/>
            <person name="Uchiyama I."/>
            <person name="Ito T."/>
            <person name="Fujiyama A."/>
            <person name="Inagaki F."/>
            <person name="Takami H."/>
        </authorList>
    </citation>
    <scope>NUCLEOTIDE SEQUENCE</scope>
    <source>
        <strain evidence="1">Expedition CK06-06</strain>
    </source>
</reference>
<accession>X0WGE6</accession>
<dbReference type="EMBL" id="BARS01030591">
    <property type="protein sequence ID" value="GAG23598.1"/>
    <property type="molecule type" value="Genomic_DNA"/>
</dbReference>
<feature type="non-terminal residue" evidence="1">
    <location>
        <position position="1"/>
    </location>
</feature>
<protein>
    <submittedName>
        <fullName evidence="1">Uncharacterized protein</fullName>
    </submittedName>
</protein>